<proteinExistence type="predicted"/>
<accession>A0A4V6I7U9</accession>
<comment type="caution">
    <text evidence="1">The sequence shown here is derived from an EMBL/GenBank/DDBJ whole genome shotgun (WGS) entry which is preliminary data.</text>
</comment>
<sequence length="120" mass="12754">MTYGGFFLLNARSCACDFNDLPLSSQLFAGTSQPLFDVSTMVCPHSSGLNLRLSLQDGSSRCRAGCRRCCSSPTRSLIPLTSKISGIRRCSVVAGRATSSLIATDRITSTTRAAVTTLDP</sequence>
<evidence type="ECO:0000313" key="1">
    <source>
        <dbReference type="EMBL" id="TMS35553.1"/>
    </source>
</evidence>
<protein>
    <submittedName>
        <fullName evidence="1">Uncharacterized protein</fullName>
    </submittedName>
</protein>
<organism evidence="1 2">
    <name type="scientific">Steinernema carpocapsae</name>
    <name type="common">Entomopathogenic nematode</name>
    <dbReference type="NCBI Taxonomy" id="34508"/>
    <lineage>
        <taxon>Eukaryota</taxon>
        <taxon>Metazoa</taxon>
        <taxon>Ecdysozoa</taxon>
        <taxon>Nematoda</taxon>
        <taxon>Chromadorea</taxon>
        <taxon>Rhabditida</taxon>
        <taxon>Tylenchina</taxon>
        <taxon>Panagrolaimomorpha</taxon>
        <taxon>Strongyloidoidea</taxon>
        <taxon>Steinernematidae</taxon>
        <taxon>Steinernema</taxon>
    </lineage>
</organism>
<dbReference type="EMBL" id="AZBU02000001">
    <property type="protein sequence ID" value="TMS35553.1"/>
    <property type="molecule type" value="Genomic_DNA"/>
</dbReference>
<keyword evidence="2" id="KW-1185">Reference proteome</keyword>
<gene>
    <name evidence="1" type="ORF">L596_002933</name>
</gene>
<dbReference type="EMBL" id="CM016762">
    <property type="protein sequence ID" value="TMS35553.1"/>
    <property type="molecule type" value="Genomic_DNA"/>
</dbReference>
<reference evidence="1 2" key="1">
    <citation type="journal article" date="2015" name="Genome Biol.">
        <title>Comparative genomics of Steinernema reveals deeply conserved gene regulatory networks.</title>
        <authorList>
            <person name="Dillman A.R."/>
            <person name="Macchietto M."/>
            <person name="Porter C.F."/>
            <person name="Rogers A."/>
            <person name="Williams B."/>
            <person name="Antoshechkin I."/>
            <person name="Lee M.M."/>
            <person name="Goodwin Z."/>
            <person name="Lu X."/>
            <person name="Lewis E.E."/>
            <person name="Goodrich-Blair H."/>
            <person name="Stock S.P."/>
            <person name="Adams B.J."/>
            <person name="Sternberg P.W."/>
            <person name="Mortazavi A."/>
        </authorList>
    </citation>
    <scope>NUCLEOTIDE SEQUENCE [LARGE SCALE GENOMIC DNA]</scope>
    <source>
        <strain evidence="1 2">ALL</strain>
    </source>
</reference>
<dbReference type="AlphaFoldDB" id="A0A4V6I7U9"/>
<evidence type="ECO:0000313" key="2">
    <source>
        <dbReference type="Proteomes" id="UP000298663"/>
    </source>
</evidence>
<dbReference type="Proteomes" id="UP000298663">
    <property type="component" value="Chromosome X"/>
</dbReference>
<reference evidence="1 2" key="2">
    <citation type="journal article" date="2019" name="G3 (Bethesda)">
        <title>Hybrid Assembly of the Genome of the Entomopathogenic Nematode Steinernema carpocapsae Identifies the X-Chromosome.</title>
        <authorList>
            <person name="Serra L."/>
            <person name="Macchietto M."/>
            <person name="Macias-Munoz A."/>
            <person name="McGill C.J."/>
            <person name="Rodriguez I.M."/>
            <person name="Rodriguez B."/>
            <person name="Murad R."/>
            <person name="Mortazavi A."/>
        </authorList>
    </citation>
    <scope>NUCLEOTIDE SEQUENCE [LARGE SCALE GENOMIC DNA]</scope>
    <source>
        <strain evidence="1 2">ALL</strain>
    </source>
</reference>
<name>A0A4V6I7U9_STECR</name>